<gene>
    <name evidence="2" type="ORF">Aglo03_01950</name>
</gene>
<feature type="transmembrane region" description="Helical" evidence="1">
    <location>
        <begin position="197"/>
        <end position="215"/>
    </location>
</feature>
<evidence type="ECO:0000256" key="1">
    <source>
        <dbReference type="SAM" id="Phobius"/>
    </source>
</evidence>
<name>A0A9W6QIZ5_9PSEU</name>
<keyword evidence="1" id="KW-0812">Transmembrane</keyword>
<evidence type="ECO:0000313" key="2">
    <source>
        <dbReference type="EMBL" id="GLW89379.1"/>
    </source>
</evidence>
<organism evidence="2 3">
    <name type="scientific">Actinokineospora globicatena</name>
    <dbReference type="NCBI Taxonomy" id="103729"/>
    <lineage>
        <taxon>Bacteria</taxon>
        <taxon>Bacillati</taxon>
        <taxon>Actinomycetota</taxon>
        <taxon>Actinomycetes</taxon>
        <taxon>Pseudonocardiales</taxon>
        <taxon>Pseudonocardiaceae</taxon>
        <taxon>Actinokineospora</taxon>
    </lineage>
</organism>
<dbReference type="EMBL" id="BSSD01000001">
    <property type="protein sequence ID" value="GLW89379.1"/>
    <property type="molecule type" value="Genomic_DNA"/>
</dbReference>
<keyword evidence="1" id="KW-0472">Membrane</keyword>
<accession>A0A9W6QIZ5</accession>
<comment type="caution">
    <text evidence="2">The sequence shown here is derived from an EMBL/GenBank/DDBJ whole genome shotgun (WGS) entry which is preliminary data.</text>
</comment>
<feature type="transmembrane region" description="Helical" evidence="1">
    <location>
        <begin position="50"/>
        <end position="74"/>
    </location>
</feature>
<reference evidence="2" key="1">
    <citation type="submission" date="2023-02" db="EMBL/GenBank/DDBJ databases">
        <title>Actinokineospora globicatena NBRC 15670.</title>
        <authorList>
            <person name="Ichikawa N."/>
            <person name="Sato H."/>
            <person name="Tonouchi N."/>
        </authorList>
    </citation>
    <scope>NUCLEOTIDE SEQUENCE</scope>
    <source>
        <strain evidence="2">NBRC 15670</strain>
    </source>
</reference>
<feature type="transmembrane region" description="Helical" evidence="1">
    <location>
        <begin position="172"/>
        <end position="191"/>
    </location>
</feature>
<evidence type="ECO:0000313" key="3">
    <source>
        <dbReference type="Proteomes" id="UP001165042"/>
    </source>
</evidence>
<keyword evidence="1" id="KW-1133">Transmembrane helix</keyword>
<dbReference type="AlphaFoldDB" id="A0A9W6QIZ5"/>
<proteinExistence type="predicted"/>
<feature type="transmembrane region" description="Helical" evidence="1">
    <location>
        <begin position="12"/>
        <end position="30"/>
    </location>
</feature>
<keyword evidence="3" id="KW-1185">Reference proteome</keyword>
<sequence length="262" mass="28907">MLASTLPGVREVRTPLTVGFVWLLVAWLVVGKDLPKSKPSQAVLAALWDLGAYVGKGGLLVVASFAAYLIGAFVEVDPLHLWEHGGRPRWINRLRDRARTRALDRVQVYPMSDQTLRDLDEYTAEEYGFDGAAHPRSFVAAGIMREERQLATRLQAANVELFNRYDRLLAEASFRINVAPALLALILLVVWNAHIPVPIKVTVTVATTLAAFLFFRQGVRRAIQSRDIIAQAVVAEVVKSRFMAKLGEHEVTTTPPVDGGGS</sequence>
<protein>
    <submittedName>
        <fullName evidence="2">Uncharacterized protein</fullName>
    </submittedName>
</protein>
<dbReference type="Proteomes" id="UP001165042">
    <property type="component" value="Unassembled WGS sequence"/>
</dbReference>